<dbReference type="EMBL" id="VDGG01000065">
    <property type="protein sequence ID" value="TQR06110.1"/>
    <property type="molecule type" value="Genomic_DNA"/>
</dbReference>
<evidence type="ECO:0000313" key="13">
    <source>
        <dbReference type="EMBL" id="TQR06110.1"/>
    </source>
</evidence>
<dbReference type="GO" id="GO:0006427">
    <property type="term" value="P:histidyl-tRNA aminoacylation"/>
    <property type="evidence" value="ECO:0007669"/>
    <property type="project" value="InterPro"/>
</dbReference>
<dbReference type="RefSeq" id="WP_142609091.1">
    <property type="nucleotide sequence ID" value="NZ_VDGG01000065.1"/>
</dbReference>
<comment type="subunit">
    <text evidence="4 10">Heteromultimer composed of HisG and HisZ subunits.</text>
</comment>
<evidence type="ECO:0000256" key="6">
    <source>
        <dbReference type="ARBA" id="ARBA00022490"/>
    </source>
</evidence>
<dbReference type="InterPro" id="IPR004517">
    <property type="entry name" value="HisZ"/>
</dbReference>
<dbReference type="HAMAP" id="MF_00125">
    <property type="entry name" value="HisZ"/>
    <property type="match status" value="1"/>
</dbReference>
<comment type="similarity">
    <text evidence="3 10">Belongs to the class-II aminoacyl-tRNA synthetase family. HisZ subfamily.</text>
</comment>
<dbReference type="UniPathway" id="UPA00031">
    <property type="reaction ID" value="UER00006"/>
</dbReference>
<evidence type="ECO:0000256" key="2">
    <source>
        <dbReference type="ARBA" id="ARBA00004667"/>
    </source>
</evidence>
<feature type="binding site" evidence="11">
    <location>
        <position position="125"/>
    </location>
    <ligand>
        <name>L-histidine</name>
        <dbReference type="ChEBI" id="CHEBI:57595"/>
    </ligand>
</feature>
<dbReference type="GO" id="GO:0000105">
    <property type="term" value="P:L-histidine biosynthetic process"/>
    <property type="evidence" value="ECO:0007669"/>
    <property type="project" value="UniProtKB-UniRule"/>
</dbReference>
<dbReference type="NCBIfam" id="NF008941">
    <property type="entry name" value="PRK12292.2-4"/>
    <property type="match status" value="1"/>
</dbReference>
<dbReference type="InterPro" id="IPR006195">
    <property type="entry name" value="aa-tRNA-synth_II"/>
</dbReference>
<evidence type="ECO:0000256" key="8">
    <source>
        <dbReference type="ARBA" id="ARBA00023102"/>
    </source>
</evidence>
<evidence type="ECO:0000256" key="5">
    <source>
        <dbReference type="ARBA" id="ARBA00020397"/>
    </source>
</evidence>
<comment type="miscellaneous">
    <text evidence="10">This function is generally fulfilled by the C-terminal part of HisG, which is missing in some bacteria such as this one.</text>
</comment>
<evidence type="ECO:0000256" key="4">
    <source>
        <dbReference type="ARBA" id="ARBA00011496"/>
    </source>
</evidence>
<keyword evidence="13" id="KW-0328">Glycosyltransferase</keyword>
<proteinExistence type="inferred from homology"/>
<accession>A0A544SLM9</accession>
<comment type="subcellular location">
    <subcellularLocation>
        <location evidence="1 10">Cytoplasm</location>
    </subcellularLocation>
</comment>
<dbReference type="OrthoDB" id="9800814at2"/>
<keyword evidence="8 10" id="KW-0368">Histidine biosynthesis</keyword>
<evidence type="ECO:0000313" key="14">
    <source>
        <dbReference type="Proteomes" id="UP000318937"/>
    </source>
</evidence>
<reference evidence="13 14" key="1">
    <citation type="submission" date="2019-05" db="EMBL/GenBank/DDBJ databases">
        <title>Psychrobacillus vulpis sp. nov., a new species isolated from feces of a red fox that inhabits in The Tablas de Daimiel Natural Park, Albacete, Spain.</title>
        <authorList>
            <person name="Rodriguez M."/>
            <person name="Reina J.C."/>
            <person name="Bejar V."/>
            <person name="Llamas I."/>
        </authorList>
    </citation>
    <scope>NUCLEOTIDE SEQUENCE [LARGE SCALE GENOMIC DNA]</scope>
    <source>
        <strain evidence="13 14">NHI-2</strain>
    </source>
</reference>
<feature type="binding site" evidence="11">
    <location>
        <position position="111"/>
    </location>
    <ligand>
        <name>L-histidine</name>
        <dbReference type="ChEBI" id="CHEBI:57595"/>
    </ligand>
</feature>
<feature type="binding site" evidence="11">
    <location>
        <begin position="274"/>
        <end position="275"/>
    </location>
    <ligand>
        <name>L-histidine</name>
        <dbReference type="ChEBI" id="CHEBI:57595"/>
    </ligand>
</feature>
<feature type="domain" description="Aminoacyl-transfer RNA synthetases class-II family profile" evidence="12">
    <location>
        <begin position="27"/>
        <end position="324"/>
    </location>
</feature>
<keyword evidence="13" id="KW-0808">Transferase</keyword>
<keyword evidence="6 10" id="KW-0963">Cytoplasm</keyword>
<dbReference type="Gene3D" id="3.30.930.10">
    <property type="entry name" value="Bira Bifunctional Protein, Domain 2"/>
    <property type="match status" value="1"/>
</dbReference>
<name>A0A544SLM9_9BACI</name>
<keyword evidence="14" id="KW-1185">Reference proteome</keyword>
<dbReference type="Gene3D" id="3.40.50.12590">
    <property type="match status" value="1"/>
</dbReference>
<dbReference type="AlphaFoldDB" id="A0A544SLM9"/>
<gene>
    <name evidence="10" type="primary">hisZ</name>
    <name evidence="13" type="ORF">FG383_19245</name>
</gene>
<evidence type="ECO:0000256" key="9">
    <source>
        <dbReference type="ARBA" id="ARBA00025246"/>
    </source>
</evidence>
<dbReference type="GO" id="GO:0005737">
    <property type="term" value="C:cytoplasm"/>
    <property type="evidence" value="ECO:0007669"/>
    <property type="project" value="UniProtKB-SubCell"/>
</dbReference>
<dbReference type="PIRSF" id="PIRSF001549">
    <property type="entry name" value="His-tRNA_synth"/>
    <property type="match status" value="1"/>
</dbReference>
<dbReference type="InterPro" id="IPR041715">
    <property type="entry name" value="HisRS-like_core"/>
</dbReference>
<dbReference type="NCBIfam" id="TIGR00443">
    <property type="entry name" value="hisZ_biosyn_reg"/>
    <property type="match status" value="1"/>
</dbReference>
<evidence type="ECO:0000256" key="7">
    <source>
        <dbReference type="ARBA" id="ARBA00022605"/>
    </source>
</evidence>
<protein>
    <recommendedName>
        <fullName evidence="5 10">ATP phosphoribosyltransferase regulatory subunit</fullName>
    </recommendedName>
</protein>
<dbReference type="Proteomes" id="UP000318937">
    <property type="component" value="Unassembled WGS sequence"/>
</dbReference>
<feature type="binding site" evidence="11">
    <location>
        <begin position="81"/>
        <end position="83"/>
    </location>
    <ligand>
        <name>L-histidine</name>
        <dbReference type="ChEBI" id="CHEBI:57595"/>
    </ligand>
</feature>
<dbReference type="InterPro" id="IPR053846">
    <property type="entry name" value="HisZ-C"/>
</dbReference>
<dbReference type="CDD" id="cd00773">
    <property type="entry name" value="HisRS-like_core"/>
    <property type="match status" value="1"/>
</dbReference>
<evidence type="ECO:0000256" key="10">
    <source>
        <dbReference type="HAMAP-Rule" id="MF_00125"/>
    </source>
</evidence>
<evidence type="ECO:0000259" key="12">
    <source>
        <dbReference type="PROSITE" id="PS50862"/>
    </source>
</evidence>
<dbReference type="PROSITE" id="PS50862">
    <property type="entry name" value="AA_TRNA_LIGASE_II"/>
    <property type="match status" value="1"/>
</dbReference>
<evidence type="ECO:0000256" key="1">
    <source>
        <dbReference type="ARBA" id="ARBA00004496"/>
    </source>
</evidence>
<dbReference type="GO" id="GO:0016757">
    <property type="term" value="F:glycosyltransferase activity"/>
    <property type="evidence" value="ECO:0007669"/>
    <property type="project" value="UniProtKB-KW"/>
</dbReference>
<dbReference type="SUPFAM" id="SSF55681">
    <property type="entry name" value="Class II aaRS and biotin synthetases"/>
    <property type="match status" value="1"/>
</dbReference>
<dbReference type="Pfam" id="PF21996">
    <property type="entry name" value="HisZ-like"/>
    <property type="match status" value="1"/>
</dbReference>
<dbReference type="InterPro" id="IPR004516">
    <property type="entry name" value="HisRS/HisZ"/>
</dbReference>
<evidence type="ECO:0000256" key="11">
    <source>
        <dbReference type="PIRSR" id="PIRSR001549-1"/>
    </source>
</evidence>
<dbReference type="PANTHER" id="PTHR43707">
    <property type="entry name" value="HISTIDYL-TRNA SYNTHETASE"/>
    <property type="match status" value="1"/>
</dbReference>
<sequence length="392" mass="44742">MGKIQMFEKPLGMRDSFPEVNEQKEYIRSTARNFIRNKGYDFIKTPSVEYFETIGKASAIDESSLFKLVDNQGETLVLRPDMTTPIARIAASKLLKEKNPLRLAYYANVFRAQQREGGRPAEFEQLGLELIGDFSAYGDSEIIHTAVELVKTLGVERFRITIGHAGLLTAFLTNNTNTVEQVDTLRQLLVEKNFVGFEQKLDDLGLLEEQKENLTKLIDYTIDFKTFENFRPFLTDEQQYLIDQVEQLKRLLKLQLSDPSIVSFDFSLASHMSYYTGMLFEIYAAGSGFPIGNGGRYDELFQQFGEQVGAIGFGIRVDRLLEVLRQDIVKEKRTLLLFTEGAYLEANKLAEERRNNAERVTLQYVEGVHDLDAYKQNFDEVLIVSEGGSLHE</sequence>
<dbReference type="InterPro" id="IPR045864">
    <property type="entry name" value="aa-tRNA-synth_II/BPL/LPL"/>
</dbReference>
<keyword evidence="7 10" id="KW-0028">Amino-acid biosynthesis</keyword>
<comment type="function">
    <text evidence="9 10">Required for the first step of histidine biosynthesis. May allow the feedback regulation of ATP phosphoribosyltransferase activity by histidine.</text>
</comment>
<comment type="pathway">
    <text evidence="2 10">Amino-acid biosynthesis; L-histidine biosynthesis; L-histidine from 5-phospho-alpha-D-ribose 1-diphosphate: step 1/9.</text>
</comment>
<feature type="binding site" evidence="11">
    <location>
        <position position="129"/>
    </location>
    <ligand>
        <name>L-histidine</name>
        <dbReference type="ChEBI" id="CHEBI:57595"/>
    </ligand>
</feature>
<organism evidence="13 14">
    <name type="scientific">Psychrobacillus soli</name>
    <dbReference type="NCBI Taxonomy" id="1543965"/>
    <lineage>
        <taxon>Bacteria</taxon>
        <taxon>Bacillati</taxon>
        <taxon>Bacillota</taxon>
        <taxon>Bacilli</taxon>
        <taxon>Bacillales</taxon>
        <taxon>Bacillaceae</taxon>
        <taxon>Psychrobacillus</taxon>
    </lineage>
</organism>
<dbReference type="PANTHER" id="PTHR43707:SF1">
    <property type="entry name" value="HISTIDINE--TRNA LIGASE, MITOCHONDRIAL-RELATED"/>
    <property type="match status" value="1"/>
</dbReference>
<evidence type="ECO:0000256" key="3">
    <source>
        <dbReference type="ARBA" id="ARBA00005539"/>
    </source>
</evidence>
<dbReference type="Pfam" id="PF13393">
    <property type="entry name" value="tRNA-synt_His"/>
    <property type="match status" value="1"/>
</dbReference>
<dbReference type="GO" id="GO:0004821">
    <property type="term" value="F:histidine-tRNA ligase activity"/>
    <property type="evidence" value="ECO:0007669"/>
    <property type="project" value="InterPro"/>
</dbReference>
<dbReference type="GO" id="GO:0140096">
    <property type="term" value="F:catalytic activity, acting on a protein"/>
    <property type="evidence" value="ECO:0007669"/>
    <property type="project" value="UniProtKB-ARBA"/>
</dbReference>
<comment type="caution">
    <text evidence="13">The sequence shown here is derived from an EMBL/GenBank/DDBJ whole genome shotgun (WGS) entry which is preliminary data.</text>
</comment>